<comment type="similarity">
    <text evidence="1">Belongs to the ATP-dependent AMP-binding enzyme family.</text>
</comment>
<evidence type="ECO:0000313" key="6">
    <source>
        <dbReference type="EMBL" id="THJ75643.1"/>
    </source>
</evidence>
<dbReference type="Pfam" id="PF00501">
    <property type="entry name" value="AMP-binding"/>
    <property type="match status" value="1"/>
</dbReference>
<dbReference type="InterPro" id="IPR045851">
    <property type="entry name" value="AMP-bd_C_sf"/>
</dbReference>
<gene>
    <name evidence="6" type="ORF">E7Y31_04255</name>
</gene>
<accession>A0A4S5ETM7</accession>
<evidence type="ECO:0000259" key="5">
    <source>
        <dbReference type="Pfam" id="PF13193"/>
    </source>
</evidence>
<evidence type="ECO:0000256" key="1">
    <source>
        <dbReference type="ARBA" id="ARBA00006432"/>
    </source>
</evidence>
<keyword evidence="2 6" id="KW-0436">Ligase</keyword>
<evidence type="ECO:0000259" key="4">
    <source>
        <dbReference type="Pfam" id="PF00501"/>
    </source>
</evidence>
<evidence type="ECO:0000313" key="7">
    <source>
        <dbReference type="Proteomes" id="UP000305282"/>
    </source>
</evidence>
<proteinExistence type="inferred from homology"/>
<protein>
    <submittedName>
        <fullName evidence="6">Long-chain fatty acid--CoA ligase</fullName>
    </submittedName>
</protein>
<dbReference type="Pfam" id="PF13193">
    <property type="entry name" value="AMP-binding_C"/>
    <property type="match status" value="1"/>
</dbReference>
<dbReference type="InterPro" id="IPR042099">
    <property type="entry name" value="ANL_N_sf"/>
</dbReference>
<sequence>MRMASAAGQRPTGISLGGLAELAVERTGGTEELIFEGRIESAAARFARSCRFSAGLRGAGLVAGDRVVVHMANCPEVGIAYHGVWRAGGVVTPTLFLLDEAELRHVLVDSGARFVLTTPDFLVKVRAVARDCPQVRALIVVADPLGSDPTVRPGRPVGSSPVLSFADLTAGDEGPLEPTDPDAMAALLYTGGITGQARGVVLSHDALSAGGFASASGNADEELVGLLPLPLSHIYGLTISVMTLHARKPGPAVLMRWFDPRGWLDLVAEHRVAVSALVPSMIGQLLAEPLHLADTSSLRRVTSGGAPLPREIALEWQRRLPGVELVEGYGCTESAGGVTATPPGAARLGSVGLPALGVEVRVELPDGSPAGPGQDGEICLRGPMLMTGYWQAPQATAEALRGGWLHTGDVGRCDVDGYLYVVDRIKDLIIRGGVNVYPRDVEDGLLGHPEVAACGVVGRADHRHGEEVIAYVQLVAGGTVSPAELVRWGRARLGPLRYPREVHIVESLPLTSVLKTDRRALRSLTAASSPSRRTKPAGGMPADGPQRAQSVE</sequence>
<dbReference type="OrthoDB" id="9803968at2"/>
<dbReference type="EMBL" id="SSXH01000057">
    <property type="protein sequence ID" value="THJ75643.1"/>
    <property type="molecule type" value="Genomic_DNA"/>
</dbReference>
<feature type="domain" description="AMP-dependent synthetase/ligase" evidence="4">
    <location>
        <begin position="23"/>
        <end position="390"/>
    </location>
</feature>
<dbReference type="InterPro" id="IPR000873">
    <property type="entry name" value="AMP-dep_synth/lig_dom"/>
</dbReference>
<feature type="domain" description="AMP-binding enzyme C-terminal" evidence="5">
    <location>
        <begin position="441"/>
        <end position="512"/>
    </location>
</feature>
<keyword evidence="7" id="KW-1185">Reference proteome</keyword>
<dbReference type="PANTHER" id="PTHR24096">
    <property type="entry name" value="LONG-CHAIN-FATTY-ACID--COA LIGASE"/>
    <property type="match status" value="1"/>
</dbReference>
<comment type="caution">
    <text evidence="6">The sequence shown here is derived from an EMBL/GenBank/DDBJ whole genome shotgun (WGS) entry which is preliminary data.</text>
</comment>
<evidence type="ECO:0000256" key="2">
    <source>
        <dbReference type="ARBA" id="ARBA00022598"/>
    </source>
</evidence>
<dbReference type="Proteomes" id="UP000305282">
    <property type="component" value="Unassembled WGS sequence"/>
</dbReference>
<dbReference type="SUPFAM" id="SSF56801">
    <property type="entry name" value="Acetyl-CoA synthetase-like"/>
    <property type="match status" value="1"/>
</dbReference>
<feature type="region of interest" description="Disordered" evidence="3">
    <location>
        <begin position="523"/>
        <end position="552"/>
    </location>
</feature>
<organism evidence="6 7">
    <name type="scientific">Candidatus Frankia alpina</name>
    <dbReference type="NCBI Taxonomy" id="2699483"/>
    <lineage>
        <taxon>Bacteria</taxon>
        <taxon>Bacillati</taxon>
        <taxon>Actinomycetota</taxon>
        <taxon>Actinomycetes</taxon>
        <taxon>Frankiales</taxon>
        <taxon>Frankiaceae</taxon>
        <taxon>Frankia</taxon>
    </lineage>
</organism>
<dbReference type="Gene3D" id="3.40.50.12780">
    <property type="entry name" value="N-terminal domain of ligase-like"/>
    <property type="match status" value="1"/>
</dbReference>
<dbReference type="Gene3D" id="3.30.300.30">
    <property type="match status" value="1"/>
</dbReference>
<dbReference type="PANTHER" id="PTHR24096:SF149">
    <property type="entry name" value="AMP-BINDING DOMAIN-CONTAINING PROTEIN-RELATED"/>
    <property type="match status" value="1"/>
</dbReference>
<dbReference type="GO" id="GO:0016405">
    <property type="term" value="F:CoA-ligase activity"/>
    <property type="evidence" value="ECO:0007669"/>
    <property type="project" value="TreeGrafter"/>
</dbReference>
<reference evidence="6 7" key="1">
    <citation type="submission" date="2019-04" db="EMBL/GenBank/DDBJ databases">
        <title>Draft genome sequences for three unisolated Alnus-infective Frankia Sp+ strains, AgTrS, AiOr and AvVan, the first sequenced Frankia strains able to sporulate in-planta.</title>
        <authorList>
            <person name="Bethencourt L."/>
            <person name="Vautrin F."/>
            <person name="Taib N."/>
            <person name="Dubost A."/>
            <person name="Castro-Garcia L."/>
            <person name="Imbaud O."/>
            <person name="Abrouk D."/>
            <person name="Fournier P."/>
            <person name="Briolay J."/>
            <person name="Nguyen A."/>
            <person name="Normand P."/>
            <person name="Fernandez M.P."/>
            <person name="Brochier-Armanet C."/>
            <person name="Herrera-Belaroussi A."/>
        </authorList>
    </citation>
    <scope>NUCLEOTIDE SEQUENCE [LARGE SCALE GENOMIC DNA]</scope>
    <source>
        <strain evidence="6 7">AvVan</strain>
    </source>
</reference>
<evidence type="ECO:0000256" key="3">
    <source>
        <dbReference type="SAM" id="MobiDB-lite"/>
    </source>
</evidence>
<name>A0A4S5ETM7_9ACTN</name>
<dbReference type="AlphaFoldDB" id="A0A4S5ETM7"/>
<dbReference type="InterPro" id="IPR025110">
    <property type="entry name" value="AMP-bd_C"/>
</dbReference>